<accession>A0ACC1SWJ3</accession>
<comment type="caution">
    <text evidence="1">The sequence shown here is derived from an EMBL/GenBank/DDBJ whole genome shotgun (WGS) entry which is preliminary data.</text>
</comment>
<name>A0ACC1SWJ3_9HYPO</name>
<dbReference type="EMBL" id="JANRMS010000062">
    <property type="protein sequence ID" value="KAJ3547954.1"/>
    <property type="molecule type" value="Genomic_DNA"/>
</dbReference>
<organism evidence="1 2">
    <name type="scientific">Fusarium decemcellulare</name>
    <dbReference type="NCBI Taxonomy" id="57161"/>
    <lineage>
        <taxon>Eukaryota</taxon>
        <taxon>Fungi</taxon>
        <taxon>Dikarya</taxon>
        <taxon>Ascomycota</taxon>
        <taxon>Pezizomycotina</taxon>
        <taxon>Sordariomycetes</taxon>
        <taxon>Hypocreomycetidae</taxon>
        <taxon>Hypocreales</taxon>
        <taxon>Nectriaceae</taxon>
        <taxon>Fusarium</taxon>
        <taxon>Fusarium decemcellulare species complex</taxon>
    </lineage>
</organism>
<dbReference type="Proteomes" id="UP001148629">
    <property type="component" value="Unassembled WGS sequence"/>
</dbReference>
<sequence>MDVDAQVVAESSRSGGRGRSSRLGVRHCGVCGNPGHNARTCQVVPESSGEEYASSLTTSETPALSTTSSIASSSQTASGSAAFSTDSTTTLFTTSTTLDATISSTVAPSSTTSIAPLHFKAIVQGGPAADTPARVPPPDYGSIFVGTYNPANVGAAVFSVEAGTGSLLSEGERICGFYAPGVESASLSTCNASPRSNEAPITCDQGQTDGGLLSCGAPRMTCIEDFNDDNDPQCYTTGGVWTQFWALGVTNGYYIVEIGSSNAASGGGRTAFDFVIQGV</sequence>
<gene>
    <name evidence="1" type="ORF">NM208_g1250</name>
</gene>
<evidence type="ECO:0000313" key="1">
    <source>
        <dbReference type="EMBL" id="KAJ3547954.1"/>
    </source>
</evidence>
<evidence type="ECO:0000313" key="2">
    <source>
        <dbReference type="Proteomes" id="UP001148629"/>
    </source>
</evidence>
<keyword evidence="2" id="KW-1185">Reference proteome</keyword>
<proteinExistence type="predicted"/>
<protein>
    <submittedName>
        <fullName evidence="1">Uncharacterized protein</fullName>
    </submittedName>
</protein>
<reference evidence="1" key="1">
    <citation type="submission" date="2022-08" db="EMBL/GenBank/DDBJ databases">
        <title>Genome Sequence of Fusarium decemcellulare.</title>
        <authorList>
            <person name="Buettner E."/>
        </authorList>
    </citation>
    <scope>NUCLEOTIDE SEQUENCE</scope>
    <source>
        <strain evidence="1">Babe19</strain>
    </source>
</reference>